<dbReference type="PROSITE" id="PS50853">
    <property type="entry name" value="FN3"/>
    <property type="match status" value="1"/>
</dbReference>
<dbReference type="PATRIC" id="fig|869212.3.peg.4129"/>
<keyword evidence="5" id="KW-1185">Reference proteome</keyword>
<name>I4BBR5_TURPD</name>
<proteinExistence type="predicted"/>
<reference evidence="4 5" key="1">
    <citation type="submission" date="2012-06" db="EMBL/GenBank/DDBJ databases">
        <title>The complete chromosome of genome of Turneriella parva DSM 21527.</title>
        <authorList>
            <consortium name="US DOE Joint Genome Institute (JGI-PGF)"/>
            <person name="Lucas S."/>
            <person name="Han J."/>
            <person name="Lapidus A."/>
            <person name="Bruce D."/>
            <person name="Goodwin L."/>
            <person name="Pitluck S."/>
            <person name="Peters L."/>
            <person name="Kyrpides N."/>
            <person name="Mavromatis K."/>
            <person name="Ivanova N."/>
            <person name="Mikhailova N."/>
            <person name="Chertkov O."/>
            <person name="Detter J.C."/>
            <person name="Tapia R."/>
            <person name="Han C."/>
            <person name="Land M."/>
            <person name="Hauser L."/>
            <person name="Markowitz V."/>
            <person name="Cheng J.-F."/>
            <person name="Hugenholtz P."/>
            <person name="Woyke T."/>
            <person name="Wu D."/>
            <person name="Gronow S."/>
            <person name="Wellnitz S."/>
            <person name="Brambilla E."/>
            <person name="Klenk H.-P."/>
            <person name="Eisen J.A."/>
        </authorList>
    </citation>
    <scope>NUCLEOTIDE SEQUENCE [LARGE SCALE GENOMIC DNA]</scope>
    <source>
        <strain evidence="5">ATCC BAA-1111 / DSM 21527 / NCTC 11395 / H</strain>
    </source>
</reference>
<evidence type="ECO:0000313" key="5">
    <source>
        <dbReference type="Proteomes" id="UP000006048"/>
    </source>
</evidence>
<accession>I4BBR5</accession>
<dbReference type="InterPro" id="IPR013783">
    <property type="entry name" value="Ig-like_fold"/>
</dbReference>
<feature type="domain" description="Fibronectin type-III" evidence="3">
    <location>
        <begin position="1513"/>
        <end position="1609"/>
    </location>
</feature>
<dbReference type="InterPro" id="IPR014755">
    <property type="entry name" value="Cu-Rt/internalin_Ig-like"/>
</dbReference>
<sequence>MLKTKFARTILTQVAALGLIMSTANCTGKTYSTFFQPFDLVFGARANSSTNIALLTATPLTNTRVMLTFSKPVTLASGQLVSNYRITAPNGNLLQILAASRDPNNSSIIFIDTLPQTSGTVYTATASNIVGVDGSSLGNSNSATFTAPTNADQTGPQFSSVSVIAGTTSATTLEVFFNEAVDRTSGETNTNYFVRANTCGGASTNVATAVRDVSNYAKVTLTTSTVLTVGTTYVVCGQTGLRDMWGNSNAAEFASAQFVYTAPTPRVLSAVSTSSTSVLVTFDQAMANAIQPTPAVNSTPLTTRANYAFTNCGALSASAATFSVVNSSQILLTGLTSGTAGTCTVTVNTAISSALGSALTAATNRAIFSYTSSAATDTTPPAVVGVTTTNSTTIVVTFSENVTGASIADFNLSPALNITNVSCTGNVCTLTTAEQSTTPYSLSITNNDGGIQDTATPANTLSTGSTTFTGDGAPYIVAIYPVDSSTVMVEWSEAIGPRSSIDDTTAGDGFDYTLSPLVATDISEVRLSPTGGAAGDYSPYVRISLATAMASGTTYTLAYSDVAPTGGQDATGNGLLTTVPNGGTFTGPTSTQAPRVTSASSNAATTVIVNFNETLNNATIDNGDFVLSGPVGCPAVVTGTPIQVSAGVVQLVVTTVSQAGPTTCTVTVNTVSDLAGNAIGGTNNSANFSYSGTDATDETSPTVVSVSALSNTQVRIYFSEPVNDSNGVNGGENFTDNYSFSPALSGSIASADCPSPYTYCTLTLSAPGTSAVQYALTVRNIEDRASPTPRIMSSQTVNFSGIGSSVTAPTLYQAVLINSTTVELSFTESMGLTSVECTSTGTCATKYTVTGGNSVSAAVRQADTTKVRLTLSPGAYGSSNSYTVTATGLTDTAGNIIGTPNSATFSGSATAPATASLAVASDTGTLGDNITGAAFPSPGLQFTGTTTANTTVVLYYSPTVSFTDAGDIVTLNGHGMSNGTPVTFSTIDLTTGVSINTTYYVVNSAANTFQLASLPGGAVLPLTTNGTGILRTPIQLATAVSNSSGNYTVSVTSNTNITQGSNQFNIATVGATGLVSDLSQTFSITYDSVAPGQPTNVTSTLADGTYGIGQVVDIRVTFPEVVLVTGTPQLTLATGTPATTAVNYASGSGTNTLIFNYTVVSGNMNADLNYDATSSLALNGGSIADAAGNAAVLTLPGLAAAGSLATNKALNINGVVSGTITYDQGGITTGPFRTGTLTITATYASAPGSAPTIAIDQQGTNDIAATAMSGGPNVFTYTYTVNAAGGANADGTATLTLSTPSVPATPTFVIDTTNPTAPAAITPPAYTNSTTATGVTYTNGADANFSTHNVRACTSNDCATGCLTATTDVASPVDVSGLSNGTAYYICLQSVDTAGNTSSYVASATTVTVDTTAPTAASGVTVPTYTTAANADVTFTAGTDTNITTSNVRMCTANDCTTGCVGATTGNSPANVSSLVDGTAYYGCVQSRDLAGNTSSWTASAATVTVDTTNPTAPSAVSVPAYSTSTSADITFTAGTDTNITTSNVRMCTSNDCSTGCVGATTSNSPATISSLVNGTAYYGCVQSRDLAGRTSAWVASAATVVIDTTAPTAATGVSVPSHVNTTSAAITFTAGTDTNITTSNLRMCTANDCTTGCVGATTGNSGTSVGSLVNGTAYYGCVQSRDLAGNTAAWVASAATVTVDTTVPTGYSVAIDQSYINNTNRTAVSFTFTGAEVGTTYNYTFSSSGGGTNVTGSGTVASAGQQLTGINLTGLNDGTVTLSVTLTDPASNVGTAATHTRVKDVVVPDITGYSTSGTSPVSSSAVNMTFSEDCASASVSWQSTSGTGHPSGPHVRTLTGSELNAGAKTNITFASNPLLDDTFYTIRWNCTDVAGNAAIERSVTGVEYSDVAPTITSALALDTNYNGKIDTYQVTFSKNISDSTFPGYVANALGTVTTDWLVAGYTSVRLIHGTAVTFATDTANDSVIYIRFNENVLDCNASTQTGCDTDAKPDLTTTATPGVTGGQAMAQVFVGTVTEADGAAPVTVRAVSLGATSLDVTFSEPMTATQANVAGNYTLTGGVTVSAAARDGANFRIVHLTTSTQTGGSSYTLTVNTTLRDLTNINLITNTNPTTGLPANQAQFNGVVDPVVASIVTTSATTLTITFNESVLATSAECANQTACALKYQNLSLPVLSSVSTAGAGNNSASYTLTVNPMIEGQAYTTTVLATQVQGVAAPAGRYVSSPNNSATFNGDGRPAVTISPDTQTQCPTPTNIPPSAPAATRVVVQYDQAVGATATTASNYKITGCITGTDCASGTGAPNSNGASVVTSMGGNKYAVDFTQSFDTDTSQYQLTITGVQDSNSNTIALPGTMSFRCGTDTTPPSLIGASVVAANAGSTVILLTFSESVDNVTANVAGNYKYDAQAYGTGVSTAARQSNTAQVQLTFVPALSNGGHQIRVQNVTDLQANIILDNGVNNVQPVIVNAPTGFTGGPVFSDPFGDGTTAGTIVIYDSKLYLGADSASTKLFEMNFGLTTAQTITLDADGTFGTPYSSFNGYATKWSGCASITYPGTPCSSSNTISGVDAIYAACVGGTSTPSMTGAACTAAGGTESMFIGALNTQGNYRSFWHTTTKSSSSTVFPFAEEWSGDTGGSFAYRSLNLIMFKDQIFVNFGAEQGGGGRGGRVCMKVGGCADGTAYLGYVGFPNMSRLTRIGAQSATTGALRRNGSFVGVTGYSGPGQVGDTATDVLNAISVMYEHDNDGAGGNESQLYLANGGFYSGTLGSARTTNSDGGIVRTILSRSTRSSLPLNCASGTSGCVEYYEDITPDALAKWNTYISIPFPQNSAITGSSNCATSLIEMDCVLPYNIFVPALKAIPYMRTAPNGDLYMLRNACSTTTLNRNGANGAGGFDFRTERQVCPKGYEVPQLWMLPKNCGTAAACAGAWLLVAEYGSTGKTNMASNTGSCGTSPNQCLSNTHATLLEFVGNYLYVGFDNATYGANVWRTDMTSVAQGSRPAETSFSIVNLPGIESGGGGTNQKIFSHVTVNDAGKDWLVIITRDGSNAMKIYRTANDQN</sequence>
<dbReference type="Proteomes" id="UP000006048">
    <property type="component" value="Chromosome"/>
</dbReference>
<evidence type="ECO:0000256" key="2">
    <source>
        <dbReference type="SAM" id="SignalP"/>
    </source>
</evidence>
<dbReference type="InterPro" id="IPR032812">
    <property type="entry name" value="SbsA_Ig"/>
</dbReference>
<feature type="signal peptide" evidence="2">
    <location>
        <begin position="1"/>
        <end position="26"/>
    </location>
</feature>
<dbReference type="HOGENOM" id="CLU_225662_0_0_12"/>
<dbReference type="OrthoDB" id="363270at2"/>
<dbReference type="RefSeq" id="WP_014805197.1">
    <property type="nucleotide sequence ID" value="NC_018020.1"/>
</dbReference>
<dbReference type="KEGG" id="tpx:Turpa_4089"/>
<feature type="chain" id="PRO_5003686924" evidence="2">
    <location>
        <begin position="27"/>
        <end position="3075"/>
    </location>
</feature>
<evidence type="ECO:0000256" key="1">
    <source>
        <dbReference type="ARBA" id="ARBA00022729"/>
    </source>
</evidence>
<protein>
    <submittedName>
        <fullName evidence="4">Fibronectin type III domain protein</fullName>
    </submittedName>
</protein>
<evidence type="ECO:0000259" key="3">
    <source>
        <dbReference type="PROSITE" id="PS50853"/>
    </source>
</evidence>
<dbReference type="Gene3D" id="2.60.40.10">
    <property type="entry name" value="Immunoglobulins"/>
    <property type="match status" value="1"/>
</dbReference>
<dbReference type="STRING" id="869212.Turpa_4089"/>
<keyword evidence="1 2" id="KW-0732">Signal</keyword>
<dbReference type="InterPro" id="IPR003961">
    <property type="entry name" value="FN3_dom"/>
</dbReference>
<dbReference type="Gene3D" id="2.60.40.1220">
    <property type="match status" value="9"/>
</dbReference>
<dbReference type="EMBL" id="CP002959">
    <property type="protein sequence ID" value="AFM14722.1"/>
    <property type="molecule type" value="Genomic_DNA"/>
</dbReference>
<evidence type="ECO:0000313" key="4">
    <source>
        <dbReference type="EMBL" id="AFM14722.1"/>
    </source>
</evidence>
<organism evidence="4 5">
    <name type="scientific">Turneriella parva (strain ATCC BAA-1111 / DSM 21527 / NCTC 11395 / H)</name>
    <name type="common">Leptospira parva</name>
    <dbReference type="NCBI Taxonomy" id="869212"/>
    <lineage>
        <taxon>Bacteria</taxon>
        <taxon>Pseudomonadati</taxon>
        <taxon>Spirochaetota</taxon>
        <taxon>Spirochaetia</taxon>
        <taxon>Leptospirales</taxon>
        <taxon>Leptospiraceae</taxon>
        <taxon>Turneriella</taxon>
    </lineage>
</organism>
<dbReference type="SMART" id="SM00060">
    <property type="entry name" value="FN3"/>
    <property type="match status" value="8"/>
</dbReference>
<gene>
    <name evidence="4" type="ordered locus">Turpa_4089</name>
</gene>
<dbReference type="Pfam" id="PF13205">
    <property type="entry name" value="Big_5"/>
    <property type="match status" value="1"/>
</dbReference>